<reference evidence="4" key="1">
    <citation type="submission" date="2019-10" db="EMBL/GenBank/DDBJ databases">
        <title>Streptomyces sp. nov., a novel actinobacterium isolated from alkaline environment.</title>
        <authorList>
            <person name="Golinska P."/>
        </authorList>
    </citation>
    <scope>NUCLEOTIDE SEQUENCE [LARGE SCALE GENOMIC DNA]</scope>
    <source>
        <strain evidence="4">DSM 42118</strain>
    </source>
</reference>
<organism evidence="3 4">
    <name type="scientific">Streptomyces alkaliphilus</name>
    <dbReference type="NCBI Taxonomy" id="1472722"/>
    <lineage>
        <taxon>Bacteria</taxon>
        <taxon>Bacillati</taxon>
        <taxon>Actinomycetota</taxon>
        <taxon>Actinomycetes</taxon>
        <taxon>Kitasatosporales</taxon>
        <taxon>Streptomycetaceae</taxon>
        <taxon>Streptomyces</taxon>
    </lineage>
</organism>
<dbReference type="GO" id="GO:0003677">
    <property type="term" value="F:DNA binding"/>
    <property type="evidence" value="ECO:0007669"/>
    <property type="project" value="InterPro"/>
</dbReference>
<gene>
    <name evidence="3" type="ORF">FNQ90_05475</name>
</gene>
<accession>A0A7W3TB96</accession>
<dbReference type="EMBL" id="VKHT01000093">
    <property type="protein sequence ID" value="MBB0243572.1"/>
    <property type="molecule type" value="Genomic_DNA"/>
</dbReference>
<dbReference type="Proteomes" id="UP000538929">
    <property type="component" value="Unassembled WGS sequence"/>
</dbReference>
<feature type="domain" description="HTH cro/C1-type" evidence="2">
    <location>
        <begin position="79"/>
        <end position="133"/>
    </location>
</feature>
<dbReference type="Gene3D" id="1.10.260.40">
    <property type="entry name" value="lambda repressor-like DNA-binding domains"/>
    <property type="match status" value="1"/>
</dbReference>
<dbReference type="AlphaFoldDB" id="A0A7W3TB96"/>
<dbReference type="SUPFAM" id="SSF47413">
    <property type="entry name" value="lambda repressor-like DNA-binding domains"/>
    <property type="match status" value="1"/>
</dbReference>
<evidence type="ECO:0000256" key="1">
    <source>
        <dbReference type="SAM" id="MobiDB-lite"/>
    </source>
</evidence>
<dbReference type="Pfam" id="PF19054">
    <property type="entry name" value="DUF5753"/>
    <property type="match status" value="1"/>
</dbReference>
<dbReference type="InterPro" id="IPR001387">
    <property type="entry name" value="Cro/C1-type_HTH"/>
</dbReference>
<evidence type="ECO:0000259" key="2">
    <source>
        <dbReference type="PROSITE" id="PS50943"/>
    </source>
</evidence>
<protein>
    <submittedName>
        <fullName evidence="3">Helix-turn-helix domain-containing protein</fullName>
    </submittedName>
</protein>
<evidence type="ECO:0000313" key="4">
    <source>
        <dbReference type="Proteomes" id="UP000538929"/>
    </source>
</evidence>
<sequence>MGPFGASRTPRGAVGEGKTESGIPPPQIFLSPPRETQFDYLTAGRWGAMRHTVPAHGDEENQMGQPVTTVRRMRLGMELRRMRENARVSQNAAATAIDGSDTKISRVEAGRTSLTRLELDALLDLYGITDREFRTGLLELNHTARQRGWWQQRRDVMAPKLQELIELESTASRIFEYEAIVIPGLFQTREYAHAVISGFPTPPDLSLEEAVRIRLDRQSLLREPDAPRFVCVLDEAVLHRRIGNPVVMSGQLRNLIEMGRLPRVSIRVMPYSSGAHAGTDGSFRLFGYSSPVDMDIVFLEQKQSRIFLEDEADLTPYRVAAEQLCERALSPEDSARLITALAAEFDESNEFDESRQE</sequence>
<dbReference type="InterPro" id="IPR010982">
    <property type="entry name" value="Lambda_DNA-bd_dom_sf"/>
</dbReference>
<dbReference type="SMART" id="SM00530">
    <property type="entry name" value="HTH_XRE"/>
    <property type="match status" value="1"/>
</dbReference>
<evidence type="ECO:0000313" key="3">
    <source>
        <dbReference type="EMBL" id="MBB0243572.1"/>
    </source>
</evidence>
<comment type="caution">
    <text evidence="3">The sequence shown here is derived from an EMBL/GenBank/DDBJ whole genome shotgun (WGS) entry which is preliminary data.</text>
</comment>
<dbReference type="InterPro" id="IPR043917">
    <property type="entry name" value="DUF5753"/>
</dbReference>
<proteinExistence type="predicted"/>
<name>A0A7W3TB96_9ACTN</name>
<feature type="region of interest" description="Disordered" evidence="1">
    <location>
        <begin position="1"/>
        <end position="33"/>
    </location>
</feature>
<keyword evidence="4" id="KW-1185">Reference proteome</keyword>
<dbReference type="Pfam" id="PF13560">
    <property type="entry name" value="HTH_31"/>
    <property type="match status" value="1"/>
</dbReference>
<dbReference type="CDD" id="cd00093">
    <property type="entry name" value="HTH_XRE"/>
    <property type="match status" value="1"/>
</dbReference>
<dbReference type="PROSITE" id="PS50943">
    <property type="entry name" value="HTH_CROC1"/>
    <property type="match status" value="1"/>
</dbReference>